<dbReference type="SMART" id="SM00449">
    <property type="entry name" value="SPRY"/>
    <property type="match status" value="1"/>
</dbReference>
<protein>
    <submittedName>
        <fullName evidence="4">SPRY-domain-containing protein</fullName>
    </submittedName>
</protein>
<dbReference type="PANTHER" id="PTHR12864">
    <property type="entry name" value="RAN BINDING PROTEIN 9-RELATED"/>
    <property type="match status" value="1"/>
</dbReference>
<dbReference type="EMBL" id="MCGT01000043">
    <property type="protein sequence ID" value="ORX45314.1"/>
    <property type="molecule type" value="Genomic_DNA"/>
</dbReference>
<feature type="region of interest" description="Disordered" evidence="1">
    <location>
        <begin position="29"/>
        <end position="54"/>
    </location>
</feature>
<sequence length="649" mass="71901">MSTYTPSTPCVDPLTTYHSAFPALQSMPWSNNVPPQKKRPSISHYSPSLAPPKPPFYLRQTHYDSLVRDQYQQHLQRRYDQHAKSQDDTQPWEADLRLPSHLNNLDKSRYLEVDKSGLSVSYVGPGRGEEHAGAVRANLPMPPQCGVYYFEMQIKSKGVDGYIGIGFCGPKNDLRRLPGWDTFSYGYHGDDGHSFEGSGTGKTYGPRFSTGDVIGCGVNFADHTAFYTKNGLSLGVAFTDIDTSKPLYPCLGMRTSGEVVTINFGQSPFAFDIAHYVKEQKKGAWQQIETQSPKVVNTKDQVHQLIFSYLMHQGYTSTANAVIKESNQTLQTQLQWDRNARGLNERLAIKAAVMRGDIDEAILLMQKHFPHLLTKPDPDGTHLQFNLDCQKFVEMIHLNTQQPPPCEPIHHDDMLVSPTSPMLEIDPLTLHSNTSGHSFVSPVTTPTTPSMPVAIHPGNSHAVPPPRRMSWAAVVAASPSSVHPPAAQPPRRLSLRRASISSGSVFSSCSSSVGGGLTSHYEWDHDDDDFITDDDEDSSEVHAIMTYGQKLQDQYDKDGSPKVRTKLKQVFSLLAYPNPKSSTMGHLLDKSQREALANQINAAILEDQQQPETPALERLFRQAIAVNKSLACLGHGESTLINLAIESLD</sequence>
<dbReference type="InterPro" id="IPR024964">
    <property type="entry name" value="CTLH/CRA"/>
</dbReference>
<reference evidence="4 5" key="1">
    <citation type="submission" date="2016-07" db="EMBL/GenBank/DDBJ databases">
        <title>Pervasive Adenine N6-methylation of Active Genes in Fungi.</title>
        <authorList>
            <consortium name="DOE Joint Genome Institute"/>
            <person name="Mondo S.J."/>
            <person name="Dannebaum R.O."/>
            <person name="Kuo R.C."/>
            <person name="Labutti K."/>
            <person name="Haridas S."/>
            <person name="Kuo A."/>
            <person name="Salamov A."/>
            <person name="Ahrendt S.R."/>
            <person name="Lipzen A."/>
            <person name="Sullivan W."/>
            <person name="Andreopoulos W.B."/>
            <person name="Clum A."/>
            <person name="Lindquist E."/>
            <person name="Daum C."/>
            <person name="Ramamoorthy G.K."/>
            <person name="Gryganskyi A."/>
            <person name="Culley D."/>
            <person name="Magnuson J.K."/>
            <person name="James T.Y."/>
            <person name="O'Malley M.A."/>
            <person name="Stajich J.E."/>
            <person name="Spatafora J.W."/>
            <person name="Visel A."/>
            <person name="Grigoriev I.V."/>
        </authorList>
    </citation>
    <scope>NUCLEOTIDE SEQUENCE [LARGE SCALE GENOMIC DNA]</scope>
    <source>
        <strain evidence="4 5">NRRL 3301</strain>
    </source>
</reference>
<dbReference type="InterPro" id="IPR013320">
    <property type="entry name" value="ConA-like_dom_sf"/>
</dbReference>
<dbReference type="InterPro" id="IPR006595">
    <property type="entry name" value="CTLH_C"/>
</dbReference>
<dbReference type="SUPFAM" id="SSF49899">
    <property type="entry name" value="Concanavalin A-like lectins/glucanases"/>
    <property type="match status" value="1"/>
</dbReference>
<evidence type="ECO:0000313" key="5">
    <source>
        <dbReference type="Proteomes" id="UP000242146"/>
    </source>
</evidence>
<dbReference type="InterPro" id="IPR035782">
    <property type="entry name" value="SPRY_RanBP9/10"/>
</dbReference>
<dbReference type="SMART" id="SM00667">
    <property type="entry name" value="LisH"/>
    <property type="match status" value="1"/>
</dbReference>
<keyword evidence="5" id="KW-1185">Reference proteome</keyword>
<dbReference type="Proteomes" id="UP000242146">
    <property type="component" value="Unassembled WGS sequence"/>
</dbReference>
<evidence type="ECO:0000256" key="1">
    <source>
        <dbReference type="SAM" id="MobiDB-lite"/>
    </source>
</evidence>
<feature type="domain" description="CTLH" evidence="3">
    <location>
        <begin position="342"/>
        <end position="403"/>
    </location>
</feature>
<dbReference type="PROSITE" id="PS50897">
    <property type="entry name" value="CTLH"/>
    <property type="match status" value="1"/>
</dbReference>
<dbReference type="Pfam" id="PF00622">
    <property type="entry name" value="SPRY"/>
    <property type="match status" value="1"/>
</dbReference>
<dbReference type="SMART" id="SM00668">
    <property type="entry name" value="CTLH"/>
    <property type="match status" value="1"/>
</dbReference>
<dbReference type="InterPro" id="IPR013144">
    <property type="entry name" value="CRA_dom"/>
</dbReference>
<dbReference type="SMART" id="SM00757">
    <property type="entry name" value="CRA"/>
    <property type="match status" value="1"/>
</dbReference>
<comment type="caution">
    <text evidence="4">The sequence shown here is derived from an EMBL/GenBank/DDBJ whole genome shotgun (WGS) entry which is preliminary data.</text>
</comment>
<dbReference type="STRING" id="101127.A0A1X2G562"/>
<dbReference type="Pfam" id="PF10607">
    <property type="entry name" value="CTLH"/>
    <property type="match status" value="2"/>
</dbReference>
<evidence type="ECO:0000259" key="3">
    <source>
        <dbReference type="PROSITE" id="PS50897"/>
    </source>
</evidence>
<evidence type="ECO:0000313" key="4">
    <source>
        <dbReference type="EMBL" id="ORX45314.1"/>
    </source>
</evidence>
<organism evidence="4 5">
    <name type="scientific">Hesseltinella vesiculosa</name>
    <dbReference type="NCBI Taxonomy" id="101127"/>
    <lineage>
        <taxon>Eukaryota</taxon>
        <taxon>Fungi</taxon>
        <taxon>Fungi incertae sedis</taxon>
        <taxon>Mucoromycota</taxon>
        <taxon>Mucoromycotina</taxon>
        <taxon>Mucoromycetes</taxon>
        <taxon>Mucorales</taxon>
        <taxon>Cunninghamellaceae</taxon>
        <taxon>Hesseltinella</taxon>
    </lineage>
</organism>
<dbReference type="InterPro" id="IPR050618">
    <property type="entry name" value="Ubq-SigPath_Reg"/>
</dbReference>
<name>A0A1X2G562_9FUNG</name>
<dbReference type="InterPro" id="IPR006594">
    <property type="entry name" value="LisH"/>
</dbReference>
<dbReference type="PROSITE" id="PS50896">
    <property type="entry name" value="LISH"/>
    <property type="match status" value="1"/>
</dbReference>
<dbReference type="AlphaFoldDB" id="A0A1X2G562"/>
<proteinExistence type="predicted"/>
<dbReference type="CDD" id="cd12909">
    <property type="entry name" value="SPRY_RanBP9_10"/>
    <property type="match status" value="1"/>
</dbReference>
<evidence type="ECO:0000259" key="2">
    <source>
        <dbReference type="PROSITE" id="PS50188"/>
    </source>
</evidence>
<dbReference type="InterPro" id="IPR043136">
    <property type="entry name" value="B30.2/SPRY_sf"/>
</dbReference>
<dbReference type="PROSITE" id="PS50188">
    <property type="entry name" value="B302_SPRY"/>
    <property type="match status" value="1"/>
</dbReference>
<gene>
    <name evidence="4" type="ORF">DM01DRAFT_1311995</name>
</gene>
<dbReference type="InterPro" id="IPR001870">
    <property type="entry name" value="B30.2/SPRY"/>
</dbReference>
<accession>A0A1X2G562</accession>
<dbReference type="InterPro" id="IPR003877">
    <property type="entry name" value="SPRY_dom"/>
</dbReference>
<dbReference type="OrthoDB" id="25503at2759"/>
<dbReference type="Gene3D" id="2.60.120.920">
    <property type="match status" value="1"/>
</dbReference>
<feature type="domain" description="B30.2/SPRY" evidence="2">
    <location>
        <begin position="80"/>
        <end position="269"/>
    </location>
</feature>